<name>A0A7X1F7W0_9SPHN</name>
<proteinExistence type="predicted"/>
<gene>
    <name evidence="2" type="ORF">H7F49_09775</name>
</gene>
<dbReference type="EMBL" id="JACLAU010000012">
    <property type="protein sequence ID" value="MBC2651992.1"/>
    <property type="molecule type" value="Genomic_DNA"/>
</dbReference>
<dbReference type="Pfam" id="PF10722">
    <property type="entry name" value="YbjN"/>
    <property type="match status" value="1"/>
</dbReference>
<reference evidence="2 3" key="1">
    <citation type="submission" date="2020-08" db="EMBL/GenBank/DDBJ databases">
        <title>The genome sequence of Novosphingobium flavum 4Y4.</title>
        <authorList>
            <person name="Liu Y."/>
        </authorList>
    </citation>
    <scope>NUCLEOTIDE SEQUENCE [LARGE SCALE GENOMIC DNA]</scope>
    <source>
        <strain evidence="2 3">4Y4</strain>
    </source>
</reference>
<dbReference type="InterPro" id="IPR019660">
    <property type="entry name" value="Put_sensory_transdc_reg_YbjN"/>
</dbReference>
<sequence length="169" mass="17829">MGSKAIAALVMATALASAPAAAADCPSALICASNPAGVVASLQAQGFKAALGRSDNTGNPKITSAAAGYDYTIFFYGCDKGENCNSLGFSVTFSDDGTNSPQLANEWNKDKRFSVMSFDESDKSLMMTYDVSTVGGLNQVNFADVVDWWQTMLGQARVFFDAHPAPKKK</sequence>
<keyword evidence="1" id="KW-0732">Signal</keyword>
<dbReference type="RefSeq" id="WP_185683410.1">
    <property type="nucleotide sequence ID" value="NZ_JACLAU010000012.1"/>
</dbReference>
<feature type="chain" id="PRO_5030674523" evidence="1">
    <location>
        <begin position="23"/>
        <end position="169"/>
    </location>
</feature>
<dbReference type="CDD" id="cd17511">
    <property type="entry name" value="YbjN_AmyR-like"/>
    <property type="match status" value="1"/>
</dbReference>
<protein>
    <submittedName>
        <fullName evidence="2">YbjN domain-containing protein</fullName>
    </submittedName>
</protein>
<organism evidence="2 3">
    <name type="scientific">Novosphingobium aerophilum</name>
    <dbReference type="NCBI Taxonomy" id="2839843"/>
    <lineage>
        <taxon>Bacteria</taxon>
        <taxon>Pseudomonadati</taxon>
        <taxon>Pseudomonadota</taxon>
        <taxon>Alphaproteobacteria</taxon>
        <taxon>Sphingomonadales</taxon>
        <taxon>Sphingomonadaceae</taxon>
        <taxon>Novosphingobium</taxon>
    </lineage>
</organism>
<feature type="signal peptide" evidence="1">
    <location>
        <begin position="1"/>
        <end position="22"/>
    </location>
</feature>
<dbReference type="Proteomes" id="UP000520156">
    <property type="component" value="Unassembled WGS sequence"/>
</dbReference>
<comment type="caution">
    <text evidence="2">The sequence shown here is derived from an EMBL/GenBank/DDBJ whole genome shotgun (WGS) entry which is preliminary data.</text>
</comment>
<evidence type="ECO:0000313" key="3">
    <source>
        <dbReference type="Proteomes" id="UP000520156"/>
    </source>
</evidence>
<accession>A0A7X1F7W0</accession>
<keyword evidence="3" id="KW-1185">Reference proteome</keyword>
<dbReference type="AlphaFoldDB" id="A0A7X1F7W0"/>
<evidence type="ECO:0000256" key="1">
    <source>
        <dbReference type="SAM" id="SignalP"/>
    </source>
</evidence>
<evidence type="ECO:0000313" key="2">
    <source>
        <dbReference type="EMBL" id="MBC2651992.1"/>
    </source>
</evidence>